<dbReference type="NCBIfam" id="NF011981">
    <property type="entry name" value="PRK15446.1-2"/>
    <property type="match status" value="1"/>
</dbReference>
<feature type="domain" description="Amidohydrolase-related" evidence="1">
    <location>
        <begin position="214"/>
        <end position="376"/>
    </location>
</feature>
<gene>
    <name evidence="2" type="ORF">H9874_07450</name>
</gene>
<dbReference type="NCBIfam" id="NF011987">
    <property type="entry name" value="PRK15446.2-3"/>
    <property type="match status" value="1"/>
</dbReference>
<evidence type="ECO:0000313" key="2">
    <source>
        <dbReference type="EMBL" id="HIW78963.1"/>
    </source>
</evidence>
<keyword evidence="2" id="KW-0378">Hydrolase</keyword>
<dbReference type="Gene3D" id="2.30.40.10">
    <property type="entry name" value="Urease, subunit C, domain 1"/>
    <property type="match status" value="1"/>
</dbReference>
<dbReference type="EMBL" id="DXGI01000282">
    <property type="protein sequence ID" value="HIW78963.1"/>
    <property type="molecule type" value="Genomic_DNA"/>
</dbReference>
<evidence type="ECO:0000259" key="1">
    <source>
        <dbReference type="Pfam" id="PF01979"/>
    </source>
</evidence>
<protein>
    <submittedName>
        <fullName evidence="2">Alpha-D-ribose 1-methylphosphonate 5-triphosphate diphosphatase</fullName>
        <ecNumber evidence="2">3.6.1.63</ecNumber>
    </submittedName>
</protein>
<organism evidence="2 3">
    <name type="scientific">Candidatus Bilophila faecipullorum</name>
    <dbReference type="NCBI Taxonomy" id="2838482"/>
    <lineage>
        <taxon>Bacteria</taxon>
        <taxon>Pseudomonadati</taxon>
        <taxon>Thermodesulfobacteriota</taxon>
        <taxon>Desulfovibrionia</taxon>
        <taxon>Desulfovibrionales</taxon>
        <taxon>Desulfovibrionaceae</taxon>
        <taxon>Bilophila</taxon>
    </lineage>
</organism>
<dbReference type="Gene3D" id="3.20.20.140">
    <property type="entry name" value="Metal-dependent hydrolases"/>
    <property type="match status" value="1"/>
</dbReference>
<dbReference type="PANTHER" id="PTHR43135">
    <property type="entry name" value="ALPHA-D-RIBOSE 1-METHYLPHOSPHONATE 5-TRIPHOSPHATE DIPHOSPHATASE"/>
    <property type="match status" value="1"/>
</dbReference>
<reference evidence="2" key="2">
    <citation type="submission" date="2021-04" db="EMBL/GenBank/DDBJ databases">
        <authorList>
            <person name="Gilroy R."/>
        </authorList>
    </citation>
    <scope>NUCLEOTIDE SEQUENCE</scope>
    <source>
        <strain evidence="2">ChiSxjej5B17-1746</strain>
    </source>
</reference>
<dbReference type="SUPFAM" id="SSF51556">
    <property type="entry name" value="Metallo-dependent hydrolases"/>
    <property type="match status" value="1"/>
</dbReference>
<name>A0A9D1QZV7_9BACT</name>
<dbReference type="InterPro" id="IPR032466">
    <property type="entry name" value="Metal_Hydrolase"/>
</dbReference>
<comment type="caution">
    <text evidence="2">The sequence shown here is derived from an EMBL/GenBank/DDBJ whole genome shotgun (WGS) entry which is preliminary data.</text>
</comment>
<dbReference type="GO" id="GO:0019700">
    <property type="term" value="P:organic phosphonate catabolic process"/>
    <property type="evidence" value="ECO:0007669"/>
    <property type="project" value="InterPro"/>
</dbReference>
<dbReference type="GO" id="GO:0016810">
    <property type="term" value="F:hydrolase activity, acting on carbon-nitrogen (but not peptide) bonds"/>
    <property type="evidence" value="ECO:0007669"/>
    <property type="project" value="InterPro"/>
</dbReference>
<dbReference type="NCBIfam" id="NF011984">
    <property type="entry name" value="PRK15446.1-5"/>
    <property type="match status" value="1"/>
</dbReference>
<dbReference type="SUPFAM" id="SSF51338">
    <property type="entry name" value="Composite domain of metallo-dependent hydrolases"/>
    <property type="match status" value="1"/>
</dbReference>
<dbReference type="NCBIfam" id="TIGR02318">
    <property type="entry name" value="phosphono_phnM"/>
    <property type="match status" value="1"/>
</dbReference>
<dbReference type="CDD" id="cd01306">
    <property type="entry name" value="PhnM"/>
    <property type="match status" value="1"/>
</dbReference>
<dbReference type="InterPro" id="IPR006680">
    <property type="entry name" value="Amidohydro-rel"/>
</dbReference>
<accession>A0A9D1QZV7</accession>
<evidence type="ECO:0000313" key="3">
    <source>
        <dbReference type="Proteomes" id="UP000824264"/>
    </source>
</evidence>
<dbReference type="InterPro" id="IPR051781">
    <property type="entry name" value="Metallo-dep_Hydrolase"/>
</dbReference>
<dbReference type="InterPro" id="IPR011059">
    <property type="entry name" value="Metal-dep_hydrolase_composite"/>
</dbReference>
<proteinExistence type="predicted"/>
<dbReference type="EC" id="3.6.1.63" evidence="2"/>
<dbReference type="PANTHER" id="PTHR43135:SF3">
    <property type="entry name" value="ALPHA-D-RIBOSE 1-METHYLPHOSPHONATE 5-TRIPHOSPHATE DIPHOSPHATASE"/>
    <property type="match status" value="1"/>
</dbReference>
<dbReference type="PIRSF" id="PIRSF038971">
    <property type="entry name" value="PhnM"/>
    <property type="match status" value="1"/>
</dbReference>
<dbReference type="NCBIfam" id="NF011990">
    <property type="entry name" value="PRK15446.2-6"/>
    <property type="match status" value="1"/>
</dbReference>
<dbReference type="NCBIfam" id="NF011983">
    <property type="entry name" value="PRK15446.1-4"/>
    <property type="match status" value="1"/>
</dbReference>
<dbReference type="Pfam" id="PF01979">
    <property type="entry name" value="Amidohydro_1"/>
    <property type="match status" value="1"/>
</dbReference>
<dbReference type="AlphaFoldDB" id="A0A9D1QZV7"/>
<reference evidence="2" key="1">
    <citation type="journal article" date="2021" name="PeerJ">
        <title>Extensive microbial diversity within the chicken gut microbiome revealed by metagenomics and culture.</title>
        <authorList>
            <person name="Gilroy R."/>
            <person name="Ravi A."/>
            <person name="Getino M."/>
            <person name="Pursley I."/>
            <person name="Horton D.L."/>
            <person name="Alikhan N.F."/>
            <person name="Baker D."/>
            <person name="Gharbi K."/>
            <person name="Hall N."/>
            <person name="Watson M."/>
            <person name="Adriaenssens E.M."/>
            <person name="Foster-Nyarko E."/>
            <person name="Jarju S."/>
            <person name="Secka A."/>
            <person name="Antonio M."/>
            <person name="Oren A."/>
            <person name="Chaudhuri R.R."/>
            <person name="La Ragione R."/>
            <person name="Hildebrand F."/>
            <person name="Pallen M.J."/>
        </authorList>
    </citation>
    <scope>NUCLEOTIDE SEQUENCE</scope>
    <source>
        <strain evidence="2">ChiSxjej5B17-1746</strain>
    </source>
</reference>
<dbReference type="Proteomes" id="UP000824264">
    <property type="component" value="Unassembled WGS sequence"/>
</dbReference>
<sequence length="379" mass="41247">MNETVFTNARLITPDAVVEGSLLVRDGNIASLDEGASAAAERIDLEGDYLLPGLVELHTDNLEKHFIPRPKVVWPQGVPAFFAHDAQIVASGITTVFDALSVGEYHDKGRIAMLGKAVNALNACRDSGQLRAEHLLHLRCEVADPRMQELFFPLSDTPALRLVSLMDHTPGQRQWRDTSSYRTYYSNLTTWTDEEFEKIVARLQETRDDCAEDNAASVMAFCRERGLPMASHDDTLVEHVEEALDNGIAISEFPTTIEAARHAAENGMLVLMGAPNVVRGGSHSGNVSALEVAQAGYLGSLSSDYVPISLLEAAFALSEAGYMPLHAAVGLVTANPAEAVGLDDRGSLETGRRADLVRVRMVEGQPVVRNVWRDGVEVF</sequence>
<dbReference type="InterPro" id="IPR012696">
    <property type="entry name" value="PhnM"/>
</dbReference>